<keyword evidence="6 20" id="KW-1133">Transmembrane helix</keyword>
<evidence type="ECO:0000256" key="9">
    <source>
        <dbReference type="ARBA" id="ARBA00023136"/>
    </source>
</evidence>
<keyword evidence="8" id="KW-0406">Ion transport</keyword>
<evidence type="ECO:0000256" key="13">
    <source>
        <dbReference type="ARBA" id="ARBA00023286"/>
    </source>
</evidence>
<feature type="compositionally biased region" description="Polar residues" evidence="19">
    <location>
        <begin position="1235"/>
        <end position="1248"/>
    </location>
</feature>
<feature type="transmembrane region" description="Helical" evidence="20">
    <location>
        <begin position="774"/>
        <end position="792"/>
    </location>
</feature>
<dbReference type="PANTHER" id="PTHR18966">
    <property type="entry name" value="IONOTROPIC GLUTAMATE RECEPTOR"/>
    <property type="match status" value="1"/>
</dbReference>
<feature type="transmembrane region" description="Helical" evidence="20">
    <location>
        <begin position="850"/>
        <end position="872"/>
    </location>
</feature>
<dbReference type="FunFam" id="3.40.190.10:FF:000178">
    <property type="entry name" value="Glutamate receptor subunit"/>
    <property type="match status" value="1"/>
</dbReference>
<feature type="region of interest" description="Disordered" evidence="19">
    <location>
        <begin position="296"/>
        <end position="323"/>
    </location>
</feature>
<feature type="compositionally biased region" description="Low complexity" evidence="19">
    <location>
        <begin position="1214"/>
        <end position="1230"/>
    </location>
</feature>
<dbReference type="InterPro" id="IPR015683">
    <property type="entry name" value="Ionotropic_Glu_rcpt"/>
</dbReference>
<dbReference type="AlphaFoldDB" id="A0A6P6Y9P4"/>
<keyword evidence="9 20" id="KW-0472">Membrane</keyword>
<dbReference type="SMART" id="SM00079">
    <property type="entry name" value="PBPe"/>
    <property type="match status" value="1"/>
</dbReference>
<accession>A0A6P6Y9P4</accession>
<sequence length="1248" mass="142678">MDLRLISLLLLSVNIFIKIDKIESTSALPPQINIGAIFKKDDHHLLKALHDIIDRINNDKKILPRTNLTIKSQFIQSRDSLRAAKLTCQMLKEKVWLILTSRSDSANRFARSTADMLHIPHLSIQWDYRSAYIDNINFQQQPNNQKPDSSSSSLIFDDPASMLIRGPNGGFYMDPFVSGNAETGFRFSSSSAKKQQTYRQRQPTSNYQQQKTITNIHHLTLNIYPDATELSEALKDFVETRSWKSFTLIYDSDDALIRCKDLLTLANQSKPGRPKMKISVLNFVEFDAMARLQTKMLQQQQQKRRRRRRRSRQDNQTTINDNINRGASYYHRNRYRPYNPMQQDQLLHYQQRQRQQQQQKWSINLDDLEQQMQQYVYMKLWKEIKSSEHNFILSLRFDRVLDILREARKMKRMSEYDNYFVITMDLHMYDLNEFQNLEPLPNITALSVVSAQGQEINLGTTDELFARGGGGDFYPSLSLATGNNGLRTTKKLSTDEALIYDAMTLFARALDDLDRSQPELIVEPFVECDLLTNNSPSSSSVNDDNNNQDRYYQQPWPLGIHIIDYMKNLRSRGVTGSIMFNDQGLRVNFTLDVLQLKPDGLKTVAKWTRSDGIVSLSNYTFYDSYREILEAMKFKELLITVPPSSIPYVSLREDHENYSGNDKFYGFCVDLLQEIAQVFRQDFQSDFKYVIQISQDGQYGRPDKETGEWNGMFGELIRHQADLAIADLTATYLRETAVDFTMPFMNLGIAILFKKPSAPEPEMFSFLKPFSVEVWLYLASAFLGISLMLWIMSRISPYEWEAPHGCDPDPIELCNQFSIGNSLWFTIGSLMQQGSDLGPKALSTRCLATIWWFFTLIIISSYTANLAASLTLSRMAPAISSVEDLAKQTSILYGCRKGGSTWEFFAQSNNTIYQRMFNTMEANPEVYINKVTDAIERVRKGGYAYLAESSTIEYLIQRRCDLIQVGNWLDNKGYGIATPPDSPYRTPISNAITVLQDRGTLYQLKKRWWVEKGGGLCTDDVIFTSAAELEIENLGGVFLVLTVGVAIGLSCGFIEFVWKSLKIARDERESIGKLIWLEMFRICTGGGSSRPAFQPSSSTINMTTLDQPNSNQNDNDNDDSPRLSTYHQHQRTRPFSKTSSFTSNSMAQFDNNNYYLPSPTAITENIDNIVGGSGQPNSDYGSPLRMRPTSSSNRRNKTMNPDSPSIMSPLISMNSTKSLNKLNNNQNNSKMAFGSPTSFKSQQPYNMY</sequence>
<proteinExistence type="inferred from homology"/>
<feature type="region of interest" description="Disordered" evidence="19">
    <location>
        <begin position="1166"/>
        <end position="1248"/>
    </location>
</feature>
<dbReference type="InterPro" id="IPR019594">
    <property type="entry name" value="Glu/Gly-bd"/>
</dbReference>
<feature type="region of interest" description="Disordered" evidence="19">
    <location>
        <begin position="1088"/>
        <end position="1143"/>
    </location>
</feature>
<keyword evidence="7" id="KW-0770">Synapse</keyword>
<keyword evidence="12" id="KW-0628">Postsynaptic cell membrane</keyword>
<evidence type="ECO:0000256" key="15">
    <source>
        <dbReference type="ARBA" id="ARBA00034104"/>
    </source>
</evidence>
<dbReference type="OrthoDB" id="6511907at2759"/>
<feature type="domain" description="Ionotropic glutamate receptor L-glutamate and glycine-binding" evidence="22">
    <location>
        <begin position="647"/>
        <end position="718"/>
    </location>
</feature>
<dbReference type="GO" id="GO:0015276">
    <property type="term" value="F:ligand-gated monoatomic ion channel activity"/>
    <property type="evidence" value="ECO:0007669"/>
    <property type="project" value="InterPro"/>
</dbReference>
<dbReference type="RefSeq" id="XP_027201299.1">
    <property type="nucleotide sequence ID" value="XM_027345498.1"/>
</dbReference>
<keyword evidence="2" id="KW-0813">Transport</keyword>
<evidence type="ECO:0000256" key="2">
    <source>
        <dbReference type="ARBA" id="ARBA00022448"/>
    </source>
</evidence>
<evidence type="ECO:0000256" key="6">
    <source>
        <dbReference type="ARBA" id="ARBA00022989"/>
    </source>
</evidence>
<feature type="compositionally biased region" description="Polar residues" evidence="19">
    <location>
        <begin position="1188"/>
        <end position="1206"/>
    </location>
</feature>
<dbReference type="InterPro" id="IPR001828">
    <property type="entry name" value="ANF_lig-bd_rcpt"/>
</dbReference>
<keyword evidence="5" id="KW-0732">Signal</keyword>
<dbReference type="FunFam" id="1.10.287.70:FF:000010">
    <property type="entry name" value="Putative glutamate receptor ionotropic kainate 1"/>
    <property type="match status" value="1"/>
</dbReference>
<evidence type="ECO:0000256" key="17">
    <source>
        <dbReference type="PIRSR" id="PIRSR601508-2"/>
    </source>
</evidence>
<dbReference type="SMART" id="SM00918">
    <property type="entry name" value="Lig_chan-Glu_bd"/>
    <property type="match status" value="1"/>
</dbReference>
<evidence type="ECO:0000256" key="16">
    <source>
        <dbReference type="PIRSR" id="PIRSR601508-1"/>
    </source>
</evidence>
<dbReference type="InterPro" id="IPR001508">
    <property type="entry name" value="Iono_Glu_rcpt_met"/>
</dbReference>
<evidence type="ECO:0000256" key="8">
    <source>
        <dbReference type="ARBA" id="ARBA00023065"/>
    </source>
</evidence>
<feature type="transmembrane region" description="Helical" evidence="20">
    <location>
        <begin position="1034"/>
        <end position="1058"/>
    </location>
</feature>
<evidence type="ECO:0000313" key="24">
    <source>
        <dbReference type="RefSeq" id="XP_027201299.1"/>
    </source>
</evidence>
<keyword evidence="4 20" id="KW-0812">Transmembrane</keyword>
<feature type="site" description="Crucial to convey clamshell closure to channel opening" evidence="17">
    <location>
        <position position="879"/>
    </location>
</feature>
<feature type="binding site" evidence="16">
    <location>
        <position position="901"/>
    </location>
    <ligand>
        <name>L-glutamate</name>
        <dbReference type="ChEBI" id="CHEBI:29985"/>
    </ligand>
</feature>
<keyword evidence="14" id="KW-0407">Ion channel</keyword>
<dbReference type="GO" id="GO:0045211">
    <property type="term" value="C:postsynaptic membrane"/>
    <property type="evidence" value="ECO:0007669"/>
    <property type="project" value="UniProtKB-SubCell"/>
</dbReference>
<feature type="domain" description="Ionotropic glutamate receptor C-terminal" evidence="21">
    <location>
        <begin position="636"/>
        <end position="1011"/>
    </location>
</feature>
<keyword evidence="13" id="KW-1071">Ligand-gated ion channel</keyword>
<keyword evidence="11" id="KW-0325">Glycoprotein</keyword>
<evidence type="ECO:0000256" key="12">
    <source>
        <dbReference type="ARBA" id="ARBA00023257"/>
    </source>
</evidence>
<dbReference type="PRINTS" id="PR00177">
    <property type="entry name" value="NMDARECEPTOR"/>
</dbReference>
<evidence type="ECO:0000256" key="3">
    <source>
        <dbReference type="ARBA" id="ARBA00022475"/>
    </source>
</evidence>
<evidence type="ECO:0000259" key="21">
    <source>
        <dbReference type="SMART" id="SM00079"/>
    </source>
</evidence>
<feature type="compositionally biased region" description="Polar residues" evidence="19">
    <location>
        <begin position="1094"/>
        <end position="1105"/>
    </location>
</feature>
<gene>
    <name evidence="24" type="primary">LOC113795300</name>
</gene>
<dbReference type="Gene3D" id="1.10.287.70">
    <property type="match status" value="1"/>
</dbReference>
<feature type="binding site" evidence="16">
    <location>
        <position position="948"/>
    </location>
    <ligand>
        <name>L-glutamate</name>
        <dbReference type="ChEBI" id="CHEBI:29985"/>
    </ligand>
</feature>
<keyword evidence="23" id="KW-1185">Reference proteome</keyword>
<dbReference type="Gene3D" id="3.40.190.10">
    <property type="entry name" value="Periplasmic binding protein-like II"/>
    <property type="match status" value="1"/>
</dbReference>
<feature type="compositionally biased region" description="Basic residues" evidence="19">
    <location>
        <begin position="302"/>
        <end position="311"/>
    </location>
</feature>
<dbReference type="InterPro" id="IPR001320">
    <property type="entry name" value="Iontro_rcpt_C"/>
</dbReference>
<dbReference type="Pfam" id="PF10613">
    <property type="entry name" value="Lig_chan-Glu_bd"/>
    <property type="match status" value="1"/>
</dbReference>
<evidence type="ECO:0000256" key="5">
    <source>
        <dbReference type="ARBA" id="ARBA00022729"/>
    </source>
</evidence>
<evidence type="ECO:0000256" key="20">
    <source>
        <dbReference type="SAM" id="Phobius"/>
    </source>
</evidence>
<dbReference type="SUPFAM" id="SSF53850">
    <property type="entry name" value="Periplasmic binding protein-like II"/>
    <property type="match status" value="1"/>
</dbReference>
<feature type="disulfide bond" evidence="18">
    <location>
        <begin position="960"/>
        <end position="1017"/>
    </location>
</feature>
<dbReference type="FunFam" id="3.40.190.10:FF:000060">
    <property type="entry name" value="Glutamate receptor ionotropic, kainate 1"/>
    <property type="match status" value="1"/>
</dbReference>
<dbReference type="KEGG" id="dpte:113795300"/>
<dbReference type="OMA" id="KRMSEYD"/>
<feature type="compositionally biased region" description="Polar residues" evidence="19">
    <location>
        <begin position="314"/>
        <end position="323"/>
    </location>
</feature>
<keyword evidence="18" id="KW-1015">Disulfide bond</keyword>
<dbReference type="Proteomes" id="UP000515146">
    <property type="component" value="Unplaced"/>
</dbReference>
<evidence type="ECO:0000259" key="22">
    <source>
        <dbReference type="SMART" id="SM00918"/>
    </source>
</evidence>
<reference evidence="24" key="1">
    <citation type="submission" date="2025-08" db="UniProtKB">
        <authorList>
            <consortium name="RefSeq"/>
        </authorList>
    </citation>
    <scope>IDENTIFICATION</scope>
    <source>
        <strain evidence="24">Airmid</strain>
    </source>
</reference>
<dbReference type="Pfam" id="PF00060">
    <property type="entry name" value="Lig_chan"/>
    <property type="match status" value="1"/>
</dbReference>
<dbReference type="GO" id="GO:0038023">
    <property type="term" value="F:signaling receptor activity"/>
    <property type="evidence" value="ECO:0007669"/>
    <property type="project" value="InterPro"/>
</dbReference>
<evidence type="ECO:0000256" key="18">
    <source>
        <dbReference type="PIRSR" id="PIRSR601508-3"/>
    </source>
</evidence>
<evidence type="ECO:0000256" key="11">
    <source>
        <dbReference type="ARBA" id="ARBA00023180"/>
    </source>
</evidence>
<keyword evidence="3" id="KW-1003">Cell membrane</keyword>
<evidence type="ECO:0000256" key="19">
    <source>
        <dbReference type="SAM" id="MobiDB-lite"/>
    </source>
</evidence>
<name>A0A6P6Y9P4_DERPT</name>
<evidence type="ECO:0000256" key="1">
    <source>
        <dbReference type="ARBA" id="ARBA00008685"/>
    </source>
</evidence>
<feature type="region of interest" description="Disordered" evidence="19">
    <location>
        <begin position="189"/>
        <end position="208"/>
    </location>
</feature>
<evidence type="ECO:0000313" key="23">
    <source>
        <dbReference type="Proteomes" id="UP000515146"/>
    </source>
</evidence>
<protein>
    <submittedName>
        <fullName evidence="24">Glutamate receptor ionotropic, kainate 2-like</fullName>
    </submittedName>
</protein>
<evidence type="ECO:0000256" key="7">
    <source>
        <dbReference type="ARBA" id="ARBA00023018"/>
    </source>
</evidence>
<comment type="subcellular location">
    <subcellularLocation>
        <location evidence="15">Postsynaptic cell membrane</location>
        <topology evidence="15">Multi-pass membrane protein</topology>
    </subcellularLocation>
</comment>
<comment type="similarity">
    <text evidence="1">Belongs to the glutamate-gated ion channel (TC 1.A.10.1) family.</text>
</comment>
<dbReference type="InterPro" id="IPR028082">
    <property type="entry name" value="Peripla_BP_I"/>
</dbReference>
<keyword evidence="10" id="KW-0675">Receptor</keyword>
<feature type="binding site" evidence="16">
    <location>
        <position position="729"/>
    </location>
    <ligand>
        <name>L-glutamate</name>
        <dbReference type="ChEBI" id="CHEBI:29985"/>
    </ligand>
</feature>
<dbReference type="Pfam" id="PF01094">
    <property type="entry name" value="ANF_receptor"/>
    <property type="match status" value="2"/>
</dbReference>
<dbReference type="InParanoid" id="A0A6P6Y9P4"/>
<feature type="binding site" evidence="16">
    <location>
        <position position="734"/>
    </location>
    <ligand>
        <name>L-glutamate</name>
        <dbReference type="ChEBI" id="CHEBI:29985"/>
    </ligand>
</feature>
<feature type="binding site" evidence="16">
    <location>
        <position position="900"/>
    </location>
    <ligand>
        <name>L-glutamate</name>
        <dbReference type="ChEBI" id="CHEBI:29985"/>
    </ligand>
</feature>
<evidence type="ECO:0000256" key="4">
    <source>
        <dbReference type="ARBA" id="ARBA00022692"/>
    </source>
</evidence>
<evidence type="ECO:0000256" key="10">
    <source>
        <dbReference type="ARBA" id="ARBA00023170"/>
    </source>
</evidence>
<organism evidence="23 24">
    <name type="scientific">Dermatophagoides pteronyssinus</name>
    <name type="common">European house dust mite</name>
    <dbReference type="NCBI Taxonomy" id="6956"/>
    <lineage>
        <taxon>Eukaryota</taxon>
        <taxon>Metazoa</taxon>
        <taxon>Ecdysozoa</taxon>
        <taxon>Arthropoda</taxon>
        <taxon>Chelicerata</taxon>
        <taxon>Arachnida</taxon>
        <taxon>Acari</taxon>
        <taxon>Acariformes</taxon>
        <taxon>Sarcoptiformes</taxon>
        <taxon>Astigmata</taxon>
        <taxon>Psoroptidia</taxon>
        <taxon>Analgoidea</taxon>
        <taxon>Pyroglyphidae</taxon>
        <taxon>Dermatophagoidinae</taxon>
        <taxon>Dermatophagoides</taxon>
    </lineage>
</organism>
<dbReference type="Gene3D" id="3.40.50.2300">
    <property type="match status" value="4"/>
</dbReference>
<dbReference type="SUPFAM" id="SSF53822">
    <property type="entry name" value="Periplasmic binding protein-like I"/>
    <property type="match status" value="2"/>
</dbReference>
<evidence type="ECO:0000256" key="14">
    <source>
        <dbReference type="ARBA" id="ARBA00023303"/>
    </source>
</evidence>